<reference evidence="2" key="1">
    <citation type="journal article" date="2019" name="Int. J. Syst. Evol. Microbiol.">
        <title>The Global Catalogue of Microorganisms (GCM) 10K type strain sequencing project: providing services to taxonomists for standard genome sequencing and annotation.</title>
        <authorList>
            <consortium name="The Broad Institute Genomics Platform"/>
            <consortium name="The Broad Institute Genome Sequencing Center for Infectious Disease"/>
            <person name="Wu L."/>
            <person name="Ma J."/>
        </authorList>
    </citation>
    <scope>NUCLEOTIDE SEQUENCE [LARGE SCALE GENOMIC DNA]</scope>
    <source>
        <strain evidence="2">JCM 17688</strain>
    </source>
</reference>
<dbReference type="PROSITE" id="PS51257">
    <property type="entry name" value="PROKAR_LIPOPROTEIN"/>
    <property type="match status" value="1"/>
</dbReference>
<protein>
    <submittedName>
        <fullName evidence="1">Uncharacterized protein</fullName>
    </submittedName>
</protein>
<evidence type="ECO:0000313" key="2">
    <source>
        <dbReference type="Proteomes" id="UP001500635"/>
    </source>
</evidence>
<gene>
    <name evidence="1" type="ORF">GCM10023147_11190</name>
</gene>
<comment type="caution">
    <text evidence="1">The sequence shown here is derived from an EMBL/GenBank/DDBJ whole genome shotgun (WGS) entry which is preliminary data.</text>
</comment>
<proteinExistence type="predicted"/>
<sequence length="64" mass="6762">MHMLRTRPIALVTAGTASVVTLSACGSDDSARRRPYEDASTIPCRQSARAVTTYGAYDTLISGA</sequence>
<evidence type="ECO:0000313" key="1">
    <source>
        <dbReference type="EMBL" id="GAA4387123.1"/>
    </source>
</evidence>
<dbReference type="Proteomes" id="UP001500635">
    <property type="component" value="Unassembled WGS sequence"/>
</dbReference>
<dbReference type="EMBL" id="BAABFR010000011">
    <property type="protein sequence ID" value="GAA4387123.1"/>
    <property type="molecule type" value="Genomic_DNA"/>
</dbReference>
<accession>A0ABP8J936</accession>
<keyword evidence="2" id="KW-1185">Reference proteome</keyword>
<name>A0ABP8J936_9ACTN</name>
<organism evidence="1 2">
    <name type="scientific">Tsukamurella soli</name>
    <dbReference type="NCBI Taxonomy" id="644556"/>
    <lineage>
        <taxon>Bacteria</taxon>
        <taxon>Bacillati</taxon>
        <taxon>Actinomycetota</taxon>
        <taxon>Actinomycetes</taxon>
        <taxon>Mycobacteriales</taxon>
        <taxon>Tsukamurellaceae</taxon>
        <taxon>Tsukamurella</taxon>
    </lineage>
</organism>